<proteinExistence type="predicted"/>
<dbReference type="OrthoDB" id="9936463at2759"/>
<organism evidence="2 3">
    <name type="scientific">Eumeta variegata</name>
    <name type="common">Bagworm moth</name>
    <name type="synonym">Eumeta japonica</name>
    <dbReference type="NCBI Taxonomy" id="151549"/>
    <lineage>
        <taxon>Eukaryota</taxon>
        <taxon>Metazoa</taxon>
        <taxon>Ecdysozoa</taxon>
        <taxon>Arthropoda</taxon>
        <taxon>Hexapoda</taxon>
        <taxon>Insecta</taxon>
        <taxon>Pterygota</taxon>
        <taxon>Neoptera</taxon>
        <taxon>Endopterygota</taxon>
        <taxon>Lepidoptera</taxon>
        <taxon>Glossata</taxon>
        <taxon>Ditrysia</taxon>
        <taxon>Tineoidea</taxon>
        <taxon>Psychidae</taxon>
        <taxon>Oiketicinae</taxon>
        <taxon>Eumeta</taxon>
    </lineage>
</organism>
<dbReference type="STRING" id="151549.A0A4C1YAQ8"/>
<feature type="compositionally biased region" description="Basic residues" evidence="1">
    <location>
        <begin position="1"/>
        <end position="13"/>
    </location>
</feature>
<dbReference type="EMBL" id="BGZK01001114">
    <property type="protein sequence ID" value="GBP71607.1"/>
    <property type="molecule type" value="Genomic_DNA"/>
</dbReference>
<keyword evidence="3" id="KW-1185">Reference proteome</keyword>
<reference evidence="2 3" key="1">
    <citation type="journal article" date="2019" name="Commun. Biol.">
        <title>The bagworm genome reveals a unique fibroin gene that provides high tensile strength.</title>
        <authorList>
            <person name="Kono N."/>
            <person name="Nakamura H."/>
            <person name="Ohtoshi R."/>
            <person name="Tomita M."/>
            <person name="Numata K."/>
            <person name="Arakawa K."/>
        </authorList>
    </citation>
    <scope>NUCLEOTIDE SEQUENCE [LARGE SCALE GENOMIC DNA]</scope>
</reference>
<protein>
    <submittedName>
        <fullName evidence="2">Uncharacterized protein</fullName>
    </submittedName>
</protein>
<comment type="caution">
    <text evidence="2">The sequence shown here is derived from an EMBL/GenBank/DDBJ whole genome shotgun (WGS) entry which is preliminary data.</text>
</comment>
<dbReference type="AlphaFoldDB" id="A0A4C1YAQ8"/>
<sequence length="171" mass="19470">MQTKRTPRPRAKPGRGVSVAQKEGSIGHDLVIRPVPDSMTASAQDDEMFMDPASMGDMVSIDTGLPIDRPSPAHSSYVRTLEFSILLLSAVRRHPLQQERIRRALAGARHVIIKRDPAADHQDSDFAFMEPDHISKRFRRKRSTTHVRRKREAPYVIYPEILVVVDYDGYR</sequence>
<evidence type="ECO:0000313" key="3">
    <source>
        <dbReference type="Proteomes" id="UP000299102"/>
    </source>
</evidence>
<evidence type="ECO:0000256" key="1">
    <source>
        <dbReference type="SAM" id="MobiDB-lite"/>
    </source>
</evidence>
<accession>A0A4C1YAQ8</accession>
<dbReference type="Proteomes" id="UP000299102">
    <property type="component" value="Unassembled WGS sequence"/>
</dbReference>
<feature type="region of interest" description="Disordered" evidence="1">
    <location>
        <begin position="1"/>
        <end position="28"/>
    </location>
</feature>
<name>A0A4C1YAQ8_EUMVA</name>
<evidence type="ECO:0000313" key="2">
    <source>
        <dbReference type="EMBL" id="GBP71607.1"/>
    </source>
</evidence>
<gene>
    <name evidence="2" type="ORF">EVAR_10820_1</name>
</gene>